<keyword evidence="3" id="KW-1185">Reference proteome</keyword>
<sequence>MKKAMMLFAALTLSVANAGRSEGRASTDLIFKTTVVPGCAVALASSYTSQTGTYNGTDVNPEALNLGAPGTGFGEGSSTPMLRCQTGTGVNFAVNGATQSFQAGEMNSPQTSNVSFSGRLTLVLNGWQGTWNAGDDNKNLRGNYTVNITKYNMASGNGDTYGMDASFTPDAGWFEAMVGDYTGTLTLNVDY</sequence>
<comment type="caution">
    <text evidence="2">The sequence shown here is derived from an EMBL/GenBank/DDBJ whole genome shotgun (WGS) entry which is preliminary data.</text>
</comment>
<dbReference type="RefSeq" id="WP_189069060.1">
    <property type="nucleotide sequence ID" value="NZ_BMPE01000005.1"/>
</dbReference>
<keyword evidence="1" id="KW-0732">Signal</keyword>
<name>A0ABQ2FJ17_9DEIO</name>
<evidence type="ECO:0000256" key="1">
    <source>
        <dbReference type="SAM" id="SignalP"/>
    </source>
</evidence>
<evidence type="ECO:0000313" key="3">
    <source>
        <dbReference type="Proteomes" id="UP000604341"/>
    </source>
</evidence>
<organism evidence="2 3">
    <name type="scientific">Deinococcus radiotolerans</name>
    <dbReference type="NCBI Taxonomy" id="1309407"/>
    <lineage>
        <taxon>Bacteria</taxon>
        <taxon>Thermotogati</taxon>
        <taxon>Deinococcota</taxon>
        <taxon>Deinococci</taxon>
        <taxon>Deinococcales</taxon>
        <taxon>Deinococcaceae</taxon>
        <taxon>Deinococcus</taxon>
    </lineage>
</organism>
<dbReference type="EMBL" id="BMPE01000005">
    <property type="protein sequence ID" value="GGL03029.1"/>
    <property type="molecule type" value="Genomic_DNA"/>
</dbReference>
<protein>
    <recommendedName>
        <fullName evidence="4">Spore coat protein U domain-containing protein</fullName>
    </recommendedName>
</protein>
<gene>
    <name evidence="2" type="ORF">GCM10010844_22030</name>
</gene>
<accession>A0ABQ2FJ17</accession>
<proteinExistence type="predicted"/>
<feature type="chain" id="PRO_5046383067" description="Spore coat protein U domain-containing protein" evidence="1">
    <location>
        <begin position="19"/>
        <end position="191"/>
    </location>
</feature>
<evidence type="ECO:0000313" key="2">
    <source>
        <dbReference type="EMBL" id="GGL03029.1"/>
    </source>
</evidence>
<dbReference type="Proteomes" id="UP000604341">
    <property type="component" value="Unassembled WGS sequence"/>
</dbReference>
<reference evidence="3" key="1">
    <citation type="journal article" date="2019" name="Int. J. Syst. Evol. Microbiol.">
        <title>The Global Catalogue of Microorganisms (GCM) 10K type strain sequencing project: providing services to taxonomists for standard genome sequencing and annotation.</title>
        <authorList>
            <consortium name="The Broad Institute Genomics Platform"/>
            <consortium name="The Broad Institute Genome Sequencing Center for Infectious Disease"/>
            <person name="Wu L."/>
            <person name="Ma J."/>
        </authorList>
    </citation>
    <scope>NUCLEOTIDE SEQUENCE [LARGE SCALE GENOMIC DNA]</scope>
    <source>
        <strain evidence="3">JCM 19173</strain>
    </source>
</reference>
<evidence type="ECO:0008006" key="4">
    <source>
        <dbReference type="Google" id="ProtNLM"/>
    </source>
</evidence>
<feature type="signal peptide" evidence="1">
    <location>
        <begin position="1"/>
        <end position="18"/>
    </location>
</feature>